<dbReference type="Pfam" id="PF00646">
    <property type="entry name" value="F-box"/>
    <property type="match status" value="1"/>
</dbReference>
<organism evidence="2 3">
    <name type="scientific">Acacia crassicarpa</name>
    <name type="common">northern wattle</name>
    <dbReference type="NCBI Taxonomy" id="499986"/>
    <lineage>
        <taxon>Eukaryota</taxon>
        <taxon>Viridiplantae</taxon>
        <taxon>Streptophyta</taxon>
        <taxon>Embryophyta</taxon>
        <taxon>Tracheophyta</taxon>
        <taxon>Spermatophyta</taxon>
        <taxon>Magnoliopsida</taxon>
        <taxon>eudicotyledons</taxon>
        <taxon>Gunneridae</taxon>
        <taxon>Pentapetalae</taxon>
        <taxon>rosids</taxon>
        <taxon>fabids</taxon>
        <taxon>Fabales</taxon>
        <taxon>Fabaceae</taxon>
        <taxon>Caesalpinioideae</taxon>
        <taxon>mimosoid clade</taxon>
        <taxon>Acacieae</taxon>
        <taxon>Acacia</taxon>
    </lineage>
</organism>
<dbReference type="PANTHER" id="PTHR31672">
    <property type="entry name" value="BNACNNG10540D PROTEIN"/>
    <property type="match status" value="1"/>
</dbReference>
<dbReference type="Pfam" id="PF08268">
    <property type="entry name" value="FBA_3"/>
    <property type="match status" value="1"/>
</dbReference>
<keyword evidence="3" id="KW-1185">Reference proteome</keyword>
<dbReference type="InterPro" id="IPR001810">
    <property type="entry name" value="F-box_dom"/>
</dbReference>
<reference evidence="2" key="1">
    <citation type="submission" date="2023-10" db="EMBL/GenBank/DDBJ databases">
        <title>Chromosome-level genome of the transformable northern wattle, Acacia crassicarpa.</title>
        <authorList>
            <person name="Massaro I."/>
            <person name="Sinha N.R."/>
            <person name="Poethig S."/>
            <person name="Leichty A.R."/>
        </authorList>
    </citation>
    <scope>NUCLEOTIDE SEQUENCE</scope>
    <source>
        <strain evidence="2">Acra3RX</strain>
        <tissue evidence="2">Leaf</tissue>
    </source>
</reference>
<feature type="domain" description="F-box" evidence="1">
    <location>
        <begin position="5"/>
        <end position="51"/>
    </location>
</feature>
<proteinExistence type="predicted"/>
<comment type="caution">
    <text evidence="2">The sequence shown here is derived from an EMBL/GenBank/DDBJ whole genome shotgun (WGS) entry which is preliminary data.</text>
</comment>
<dbReference type="SUPFAM" id="SSF81383">
    <property type="entry name" value="F-box domain"/>
    <property type="match status" value="1"/>
</dbReference>
<dbReference type="PANTHER" id="PTHR31672:SF10">
    <property type="entry name" value="F-BOX DOMAIN-CONTAINING PROTEIN"/>
    <property type="match status" value="1"/>
</dbReference>
<dbReference type="Proteomes" id="UP001293593">
    <property type="component" value="Unassembled WGS sequence"/>
</dbReference>
<evidence type="ECO:0000259" key="1">
    <source>
        <dbReference type="PROSITE" id="PS50181"/>
    </source>
</evidence>
<evidence type="ECO:0000313" key="2">
    <source>
        <dbReference type="EMBL" id="KAK4256139.1"/>
    </source>
</evidence>
<sequence length="399" mass="46437">MKKEMVIEPYLPPEIITNILKRLPVKSLIRFQCVCKDWKNLFKTQSFISEHSRHSTYQNPYLIFQCNGCECNPRHLCLMNRYMQILEYPTLPFTDSSMDPCRIVGSSNGLICLEFMRSKSYMLWNPAIREAFQVPEFKSLKFPRFRVSSFIGFGFSPIVNDYKIVKVFICCGWRDDLVYQVTVFSLSTRSWKEVKLGKLEGIKPFTTGYGFAFDGVIFWFGFAYVEKNGICMLSFDIATEVFTLIPFPRPAVLEDDNRLTAYEHKLAVLNNNRIENTIDSWVFNLWVMEKCIDASGERWNWTKIYTSNPYLYCACLLSPPSIWKNEIFWESDAFRSYFGEANVTVNNDEEDDEKLVLCHLHTNEFKMLATTEPLLMPEVWNYAESLVSVCNIHIGASSS</sequence>
<name>A0AAE1IUH3_9FABA</name>
<dbReference type="Gene3D" id="1.20.1280.50">
    <property type="match status" value="1"/>
</dbReference>
<dbReference type="InterPro" id="IPR050796">
    <property type="entry name" value="SCF_F-box_component"/>
</dbReference>
<dbReference type="InterPro" id="IPR017451">
    <property type="entry name" value="F-box-assoc_interact_dom"/>
</dbReference>
<gene>
    <name evidence="2" type="ORF">QN277_009046</name>
</gene>
<dbReference type="AlphaFoldDB" id="A0AAE1IUH3"/>
<dbReference type="CDD" id="cd22157">
    <property type="entry name" value="F-box_AtFBW1-like"/>
    <property type="match status" value="1"/>
</dbReference>
<dbReference type="InterPro" id="IPR013187">
    <property type="entry name" value="F-box-assoc_dom_typ3"/>
</dbReference>
<evidence type="ECO:0000313" key="3">
    <source>
        <dbReference type="Proteomes" id="UP001293593"/>
    </source>
</evidence>
<accession>A0AAE1IUH3</accession>
<dbReference type="InterPro" id="IPR036047">
    <property type="entry name" value="F-box-like_dom_sf"/>
</dbReference>
<dbReference type="EMBL" id="JAWXYG010000013">
    <property type="protein sequence ID" value="KAK4256139.1"/>
    <property type="molecule type" value="Genomic_DNA"/>
</dbReference>
<protein>
    <recommendedName>
        <fullName evidence="1">F-box domain-containing protein</fullName>
    </recommendedName>
</protein>
<dbReference type="SMART" id="SM00256">
    <property type="entry name" value="FBOX"/>
    <property type="match status" value="1"/>
</dbReference>
<dbReference type="NCBIfam" id="TIGR01640">
    <property type="entry name" value="F_box_assoc_1"/>
    <property type="match status" value="1"/>
</dbReference>
<dbReference type="PROSITE" id="PS50181">
    <property type="entry name" value="FBOX"/>
    <property type="match status" value="1"/>
</dbReference>